<proteinExistence type="predicted"/>
<dbReference type="NCBIfam" id="NF047422">
    <property type="entry name" value="YfmF_fam"/>
    <property type="match status" value="1"/>
</dbReference>
<accession>A0ABS2N1T4</accession>
<dbReference type="RefSeq" id="WP_204500221.1">
    <property type="nucleotide sequence ID" value="NZ_JAFBDR010000014.1"/>
</dbReference>
<dbReference type="Gene3D" id="3.30.830.10">
    <property type="entry name" value="Metalloenzyme, LuxS/M16 peptidase-like"/>
    <property type="match status" value="2"/>
</dbReference>
<dbReference type="EMBL" id="JAFBDR010000014">
    <property type="protein sequence ID" value="MBM7572089.1"/>
    <property type="molecule type" value="Genomic_DNA"/>
</dbReference>
<keyword evidence="3" id="KW-1185">Reference proteome</keyword>
<reference evidence="2 3" key="1">
    <citation type="submission" date="2021-01" db="EMBL/GenBank/DDBJ databases">
        <title>Genomic Encyclopedia of Type Strains, Phase IV (KMG-IV): sequencing the most valuable type-strain genomes for metagenomic binning, comparative biology and taxonomic classification.</title>
        <authorList>
            <person name="Goeker M."/>
        </authorList>
    </citation>
    <scope>NUCLEOTIDE SEQUENCE [LARGE SCALE GENOMIC DNA]</scope>
    <source>
        <strain evidence="2 3">DSM 23711</strain>
    </source>
</reference>
<protein>
    <submittedName>
        <fullName evidence="2">Zn-dependent peptidase</fullName>
    </submittedName>
</protein>
<dbReference type="Pfam" id="PF05193">
    <property type="entry name" value="Peptidase_M16_C"/>
    <property type="match status" value="1"/>
</dbReference>
<dbReference type="InterPro" id="IPR011249">
    <property type="entry name" value="Metalloenz_LuxS/M16"/>
</dbReference>
<feature type="domain" description="Peptidase M16 C-terminal" evidence="1">
    <location>
        <begin position="185"/>
        <end position="358"/>
    </location>
</feature>
<dbReference type="PANTHER" id="PTHR11851:SF186">
    <property type="entry name" value="INACTIVE METALLOPROTEASE YMFF-RELATED"/>
    <property type="match status" value="1"/>
</dbReference>
<evidence type="ECO:0000313" key="2">
    <source>
        <dbReference type="EMBL" id="MBM7572089.1"/>
    </source>
</evidence>
<evidence type="ECO:0000259" key="1">
    <source>
        <dbReference type="Pfam" id="PF05193"/>
    </source>
</evidence>
<comment type="caution">
    <text evidence="2">The sequence shown here is derived from an EMBL/GenBank/DDBJ whole genome shotgun (WGS) entry which is preliminary data.</text>
</comment>
<name>A0ABS2N1T4_9BACI</name>
<dbReference type="InterPro" id="IPR007863">
    <property type="entry name" value="Peptidase_M16_C"/>
</dbReference>
<dbReference type="Proteomes" id="UP001296943">
    <property type="component" value="Unassembled WGS sequence"/>
</dbReference>
<dbReference type="InterPro" id="IPR050361">
    <property type="entry name" value="MPP/UQCRC_Complex"/>
</dbReference>
<dbReference type="PANTHER" id="PTHR11851">
    <property type="entry name" value="METALLOPROTEASE"/>
    <property type="match status" value="1"/>
</dbReference>
<gene>
    <name evidence="2" type="ORF">JOC48_002592</name>
</gene>
<organism evidence="2 3">
    <name type="scientific">Aquibacillus albus</name>
    <dbReference type="NCBI Taxonomy" id="1168171"/>
    <lineage>
        <taxon>Bacteria</taxon>
        <taxon>Bacillati</taxon>
        <taxon>Bacillota</taxon>
        <taxon>Bacilli</taxon>
        <taxon>Bacillales</taxon>
        <taxon>Bacillaceae</taxon>
        <taxon>Aquibacillus</taxon>
    </lineage>
</organism>
<evidence type="ECO:0000313" key="3">
    <source>
        <dbReference type="Proteomes" id="UP001296943"/>
    </source>
</evidence>
<dbReference type="SUPFAM" id="SSF63411">
    <property type="entry name" value="LuxS/MPP-like metallohydrolase"/>
    <property type="match status" value="2"/>
</dbReference>
<sequence length="428" mass="49597">MNSIRERKITDNGYNLHVIQSKKYKTINIVLKFKAPLERESITQRALLPYILQQGTNQHPTARALRTALDDLYGAVLSIDSSKKGENHVLTVRMEVANQSYLSSSQNIFNEALQLLNQIIFHPKTNGEQFDQKIVAREKQTLKQKINSIIDDKMSYANMRLIDEMCKDEPYRLHVHGYLEDLDPINERSLYEYYQDMLVHDQLDIYVLGDLEEQSIEKEIANYFAREYKSNNREQAVQKKQIKKLNEVTEEQNIQQGKLHLGFRTNINFNDPDYFALQVFNGIFGGFPSSKLFMNVREKHSLAYYAASRYESHKGLLFVFSGIDPNNFSKAKDIILEQMDEMKKGEFTDDQVEETKNMVINQLLETMDNSQGLIEVLYHQVLAENNITPDEVIDGIKRVQKDDLLRVGNKLELDTIYFLTSKGGSNNE</sequence>